<dbReference type="Gene3D" id="1.25.40.10">
    <property type="entry name" value="Tetratricopeptide repeat domain"/>
    <property type="match status" value="2"/>
</dbReference>
<gene>
    <name evidence="4" type="ORF">M569_06781</name>
</gene>
<feature type="non-terminal residue" evidence="4">
    <location>
        <position position="1"/>
    </location>
</feature>
<reference evidence="4 5" key="1">
    <citation type="journal article" date="2013" name="BMC Genomics">
        <title>The miniature genome of a carnivorous plant Genlisea aurea contains a low number of genes and short non-coding sequences.</title>
        <authorList>
            <person name="Leushkin E.V."/>
            <person name="Sutormin R.A."/>
            <person name="Nabieva E.R."/>
            <person name="Penin A.A."/>
            <person name="Kondrashov A.S."/>
            <person name="Logacheva M.D."/>
        </authorList>
    </citation>
    <scope>NUCLEOTIDE SEQUENCE [LARGE SCALE GENOMIC DNA]</scope>
</reference>
<evidence type="ECO:0000313" key="4">
    <source>
        <dbReference type="EMBL" id="EPS67993.1"/>
    </source>
</evidence>
<dbReference type="InterPro" id="IPR050498">
    <property type="entry name" value="Ycf3"/>
</dbReference>
<accession>S8DXI7</accession>
<keyword evidence="1" id="KW-0677">Repeat</keyword>
<proteinExistence type="predicted"/>
<protein>
    <submittedName>
        <fullName evidence="4">Uncharacterized protein</fullName>
    </submittedName>
</protein>
<evidence type="ECO:0000313" key="5">
    <source>
        <dbReference type="Proteomes" id="UP000015453"/>
    </source>
</evidence>
<dbReference type="Pfam" id="PF13432">
    <property type="entry name" value="TPR_16"/>
    <property type="match status" value="1"/>
</dbReference>
<feature type="non-terminal residue" evidence="4">
    <location>
        <position position="193"/>
    </location>
</feature>
<dbReference type="PANTHER" id="PTHR44858:SF1">
    <property type="entry name" value="UDP-N-ACETYLGLUCOSAMINE--PEPTIDE N-ACETYLGLUCOSAMINYLTRANSFERASE SPINDLY-RELATED"/>
    <property type="match status" value="1"/>
</dbReference>
<name>S8DXI7_9LAMI</name>
<dbReference type="InterPro" id="IPR011990">
    <property type="entry name" value="TPR-like_helical_dom_sf"/>
</dbReference>
<evidence type="ECO:0000256" key="2">
    <source>
        <dbReference type="ARBA" id="ARBA00022803"/>
    </source>
</evidence>
<keyword evidence="3" id="KW-0812">Transmembrane</keyword>
<comment type="caution">
    <text evidence="4">The sequence shown here is derived from an EMBL/GenBank/DDBJ whole genome shotgun (WGS) entry which is preliminary data.</text>
</comment>
<organism evidence="4 5">
    <name type="scientific">Genlisea aurea</name>
    <dbReference type="NCBI Taxonomy" id="192259"/>
    <lineage>
        <taxon>Eukaryota</taxon>
        <taxon>Viridiplantae</taxon>
        <taxon>Streptophyta</taxon>
        <taxon>Embryophyta</taxon>
        <taxon>Tracheophyta</taxon>
        <taxon>Spermatophyta</taxon>
        <taxon>Magnoliopsida</taxon>
        <taxon>eudicotyledons</taxon>
        <taxon>Gunneridae</taxon>
        <taxon>Pentapetalae</taxon>
        <taxon>asterids</taxon>
        <taxon>lamiids</taxon>
        <taxon>Lamiales</taxon>
        <taxon>Lentibulariaceae</taxon>
        <taxon>Genlisea</taxon>
    </lineage>
</organism>
<feature type="transmembrane region" description="Helical" evidence="3">
    <location>
        <begin position="6"/>
        <end position="24"/>
    </location>
</feature>
<keyword evidence="3" id="KW-0472">Membrane</keyword>
<dbReference type="PROSITE" id="PS50293">
    <property type="entry name" value="TPR_REGION"/>
    <property type="match status" value="1"/>
</dbReference>
<dbReference type="EMBL" id="AUSU01002829">
    <property type="protein sequence ID" value="EPS67993.1"/>
    <property type="molecule type" value="Genomic_DNA"/>
</dbReference>
<evidence type="ECO:0000256" key="1">
    <source>
        <dbReference type="ARBA" id="ARBA00022737"/>
    </source>
</evidence>
<keyword evidence="5" id="KW-1185">Reference proteome</keyword>
<keyword evidence="3" id="KW-1133">Transmembrane helix</keyword>
<dbReference type="Proteomes" id="UP000015453">
    <property type="component" value="Unassembled WGS sequence"/>
</dbReference>
<keyword evidence="2" id="KW-0802">TPR repeat</keyword>
<dbReference type="SUPFAM" id="SSF48452">
    <property type="entry name" value="TPR-like"/>
    <property type="match status" value="1"/>
</dbReference>
<dbReference type="PANTHER" id="PTHR44858">
    <property type="entry name" value="TETRATRICOPEPTIDE REPEAT PROTEIN 6"/>
    <property type="match status" value="1"/>
</dbReference>
<dbReference type="AlphaFoldDB" id="S8DXI7"/>
<evidence type="ECO:0000256" key="3">
    <source>
        <dbReference type="SAM" id="Phobius"/>
    </source>
</evidence>
<dbReference type="OrthoDB" id="1870799at2759"/>
<sequence length="193" mass="20979">TDVIVQLGILIFSVGVFYFLHSVPRRTLSSLRSKSRPSNLADRHFVQGAALLSRARSSGSRSAANKLAKSAAGEADKALALEPRDPAAHILKAMALSLMGHKSSALKSLDSALSLPAVKRLSEQEKGDALVKRAEIQLEVNRRRRVVDGAIDDLREATRLNPDNARAFFLLGQCHEIKDSKAEAVQAFEKALE</sequence>